<evidence type="ECO:0000313" key="4">
    <source>
        <dbReference type="EMBL" id="GHO56809.1"/>
    </source>
</evidence>
<proteinExistence type="predicted"/>
<reference evidence="4 5" key="1">
    <citation type="journal article" date="2021" name="Int. J. Syst. Evol. Microbiol.">
        <title>Reticulibacter mediterranei gen. nov., sp. nov., within the new family Reticulibacteraceae fam. nov., and Ktedonospora formicarum gen. nov., sp. nov., Ktedonobacter robiniae sp. nov., Dictyobacter formicarum sp. nov. and Dictyobacter arantiisoli sp. nov., belonging to the class Ktedonobacteria.</title>
        <authorList>
            <person name="Yabe S."/>
            <person name="Zheng Y."/>
            <person name="Wang C.M."/>
            <person name="Sakai Y."/>
            <person name="Abe K."/>
            <person name="Yokota A."/>
            <person name="Donadio S."/>
            <person name="Cavaletti L."/>
            <person name="Monciardini P."/>
        </authorList>
    </citation>
    <scope>NUCLEOTIDE SEQUENCE [LARGE SCALE GENOMIC DNA]</scope>
    <source>
        <strain evidence="4 5">SOSP1-30</strain>
    </source>
</reference>
<dbReference type="PROSITE" id="PS01081">
    <property type="entry name" value="HTH_TETR_1"/>
    <property type="match status" value="1"/>
</dbReference>
<dbReference type="Pfam" id="PF00440">
    <property type="entry name" value="TetR_N"/>
    <property type="match status" value="1"/>
</dbReference>
<dbReference type="InterPro" id="IPR050624">
    <property type="entry name" value="HTH-type_Tx_Regulator"/>
</dbReference>
<dbReference type="RefSeq" id="WP_201373269.1">
    <property type="nucleotide sequence ID" value="NZ_BNJG01000002.1"/>
</dbReference>
<dbReference type="Gene3D" id="1.10.357.10">
    <property type="entry name" value="Tetracycline Repressor, domain 2"/>
    <property type="match status" value="1"/>
</dbReference>
<evidence type="ECO:0000256" key="1">
    <source>
        <dbReference type="ARBA" id="ARBA00023125"/>
    </source>
</evidence>
<dbReference type="Proteomes" id="UP000654345">
    <property type="component" value="Unassembled WGS sequence"/>
</dbReference>
<dbReference type="SUPFAM" id="SSF46689">
    <property type="entry name" value="Homeodomain-like"/>
    <property type="match status" value="1"/>
</dbReference>
<evidence type="ECO:0000259" key="3">
    <source>
        <dbReference type="PROSITE" id="PS50977"/>
    </source>
</evidence>
<accession>A0ABQ3UVC5</accession>
<dbReference type="PROSITE" id="PS50977">
    <property type="entry name" value="HTH_TETR_2"/>
    <property type="match status" value="1"/>
</dbReference>
<keyword evidence="1 2" id="KW-0238">DNA-binding</keyword>
<dbReference type="PANTHER" id="PTHR43479:SF11">
    <property type="entry name" value="ACREF_ENVCD OPERON REPRESSOR-RELATED"/>
    <property type="match status" value="1"/>
</dbReference>
<protein>
    <recommendedName>
        <fullName evidence="3">HTH tetR-type domain-containing protein</fullName>
    </recommendedName>
</protein>
<dbReference type="PRINTS" id="PR00455">
    <property type="entry name" value="HTHTETR"/>
</dbReference>
<keyword evidence="5" id="KW-1185">Reference proteome</keyword>
<evidence type="ECO:0000256" key="2">
    <source>
        <dbReference type="PROSITE-ProRule" id="PRU00335"/>
    </source>
</evidence>
<gene>
    <name evidence="4" type="ORF">KSB_52840</name>
</gene>
<dbReference type="EMBL" id="BNJG01000002">
    <property type="protein sequence ID" value="GHO56809.1"/>
    <property type="molecule type" value="Genomic_DNA"/>
</dbReference>
<organism evidence="4 5">
    <name type="scientific">Ktedonobacter robiniae</name>
    <dbReference type="NCBI Taxonomy" id="2778365"/>
    <lineage>
        <taxon>Bacteria</taxon>
        <taxon>Bacillati</taxon>
        <taxon>Chloroflexota</taxon>
        <taxon>Ktedonobacteria</taxon>
        <taxon>Ktedonobacterales</taxon>
        <taxon>Ktedonobacteraceae</taxon>
        <taxon>Ktedonobacter</taxon>
    </lineage>
</organism>
<dbReference type="InterPro" id="IPR001647">
    <property type="entry name" value="HTH_TetR"/>
</dbReference>
<comment type="caution">
    <text evidence="4">The sequence shown here is derived from an EMBL/GenBank/DDBJ whole genome shotgun (WGS) entry which is preliminary data.</text>
</comment>
<name>A0ABQ3UVC5_9CHLR</name>
<sequence>MTTPTKRMDRSVQRTRQLLRQASIDVMKEKGFSATSIRDIAERANVNRGTFYAHFADKYDLLEALLREEVQHLILDGLPPLSRWDKDTLCLLIQTVLEGFEKLLHACYPSPVRDALLERVIQEELAALLLAWLKQARQGTTHRQVSLETTAQVASWAIFGAAVQWSRGTTTKTSEQTAQDVLLIITEGMAPGMLRAR</sequence>
<dbReference type="InterPro" id="IPR023772">
    <property type="entry name" value="DNA-bd_HTH_TetR-type_CS"/>
</dbReference>
<dbReference type="PANTHER" id="PTHR43479">
    <property type="entry name" value="ACREF/ENVCD OPERON REPRESSOR-RELATED"/>
    <property type="match status" value="1"/>
</dbReference>
<feature type="domain" description="HTH tetR-type" evidence="3">
    <location>
        <begin position="13"/>
        <end position="73"/>
    </location>
</feature>
<feature type="DNA-binding region" description="H-T-H motif" evidence="2">
    <location>
        <begin position="36"/>
        <end position="55"/>
    </location>
</feature>
<dbReference type="InterPro" id="IPR009057">
    <property type="entry name" value="Homeodomain-like_sf"/>
</dbReference>
<evidence type="ECO:0000313" key="5">
    <source>
        <dbReference type="Proteomes" id="UP000654345"/>
    </source>
</evidence>